<dbReference type="CDD" id="cd04301">
    <property type="entry name" value="NAT_SF"/>
    <property type="match status" value="1"/>
</dbReference>
<feature type="domain" description="N-acetyltransferase" evidence="1">
    <location>
        <begin position="3"/>
        <end position="156"/>
    </location>
</feature>
<dbReference type="EMBL" id="JABFBC010000001">
    <property type="protein sequence ID" value="NNU78947.1"/>
    <property type="molecule type" value="Genomic_DNA"/>
</dbReference>
<reference evidence="2 3" key="1">
    <citation type="submission" date="2020-05" db="EMBL/GenBank/DDBJ databases">
        <title>Gimesia benthica sp. nov., a novel planctomycete isolated from a deep-sea water sample of the Northwest Indian Ocean.</title>
        <authorList>
            <person name="Wang J."/>
            <person name="Ruan C."/>
            <person name="Song L."/>
            <person name="Zhu Y."/>
            <person name="Li A."/>
            <person name="Zheng X."/>
            <person name="Wang L."/>
            <person name="Lu Z."/>
            <person name="Huang Y."/>
            <person name="Du W."/>
            <person name="Zhou Y."/>
            <person name="Huang L."/>
            <person name="Dai X."/>
        </authorList>
    </citation>
    <scope>NUCLEOTIDE SEQUENCE [LARGE SCALE GENOMIC DNA]</scope>
    <source>
        <strain evidence="2 3">YYQ-30</strain>
    </source>
</reference>
<dbReference type="Pfam" id="PF13673">
    <property type="entry name" value="Acetyltransf_10"/>
    <property type="match status" value="1"/>
</dbReference>
<sequence>MSAAIRPFRPEDAAALAALFHRAVTQGAAAFYDDAQRAAWSPAPPDAESFAARLAPQTVFVAAEEGAALGFMSLTGAGHLDMAFVAPERMGTGLAGQLYDHVERAALKAGHARLTTDASHPARRFFARRGWRVLRRQAPVRNGVALTNFAMEKRLS</sequence>
<evidence type="ECO:0000313" key="2">
    <source>
        <dbReference type="EMBL" id="NNU78947.1"/>
    </source>
</evidence>
<dbReference type="InterPro" id="IPR052564">
    <property type="entry name" value="N-acetyltrans/Recomb-assoc"/>
</dbReference>
<keyword evidence="2" id="KW-0808">Transferase</keyword>
<name>A0A849KX20_9RHOB</name>
<dbReference type="GO" id="GO:0016747">
    <property type="term" value="F:acyltransferase activity, transferring groups other than amino-acyl groups"/>
    <property type="evidence" value="ECO:0007669"/>
    <property type="project" value="InterPro"/>
</dbReference>
<keyword evidence="3" id="KW-1185">Reference proteome</keyword>
<organism evidence="2 3">
    <name type="scientific">Halovulum dunhuangense</name>
    <dbReference type="NCBI Taxonomy" id="1505036"/>
    <lineage>
        <taxon>Bacteria</taxon>
        <taxon>Pseudomonadati</taxon>
        <taxon>Pseudomonadota</taxon>
        <taxon>Alphaproteobacteria</taxon>
        <taxon>Rhodobacterales</taxon>
        <taxon>Paracoccaceae</taxon>
        <taxon>Halovulum</taxon>
    </lineage>
</organism>
<dbReference type="PROSITE" id="PS51186">
    <property type="entry name" value="GNAT"/>
    <property type="match status" value="1"/>
</dbReference>
<dbReference type="InterPro" id="IPR016181">
    <property type="entry name" value="Acyl_CoA_acyltransferase"/>
</dbReference>
<evidence type="ECO:0000259" key="1">
    <source>
        <dbReference type="PROSITE" id="PS51186"/>
    </source>
</evidence>
<proteinExistence type="predicted"/>
<protein>
    <submittedName>
        <fullName evidence="2">GNAT family N-acetyltransferase</fullName>
    </submittedName>
</protein>
<dbReference type="RefSeq" id="WP_171321510.1">
    <property type="nucleotide sequence ID" value="NZ_JABFBC010000001.1"/>
</dbReference>
<evidence type="ECO:0000313" key="3">
    <source>
        <dbReference type="Proteomes" id="UP000572377"/>
    </source>
</evidence>
<accession>A0A849KX20</accession>
<dbReference type="Proteomes" id="UP000572377">
    <property type="component" value="Unassembled WGS sequence"/>
</dbReference>
<dbReference type="SUPFAM" id="SSF55729">
    <property type="entry name" value="Acyl-CoA N-acyltransferases (Nat)"/>
    <property type="match status" value="1"/>
</dbReference>
<dbReference type="InterPro" id="IPR000182">
    <property type="entry name" value="GNAT_dom"/>
</dbReference>
<dbReference type="PANTHER" id="PTHR43451">
    <property type="entry name" value="ACETYLTRANSFERASE (GNAT) FAMILY PROTEIN"/>
    <property type="match status" value="1"/>
</dbReference>
<dbReference type="Gene3D" id="3.40.630.30">
    <property type="match status" value="1"/>
</dbReference>
<gene>
    <name evidence="2" type="ORF">HMH01_00720</name>
</gene>
<dbReference type="AlphaFoldDB" id="A0A849KX20"/>
<dbReference type="PANTHER" id="PTHR43451:SF1">
    <property type="entry name" value="ACETYLTRANSFERASE"/>
    <property type="match status" value="1"/>
</dbReference>
<comment type="caution">
    <text evidence="2">The sequence shown here is derived from an EMBL/GenBank/DDBJ whole genome shotgun (WGS) entry which is preliminary data.</text>
</comment>